<sequence length="337" mass="35610">MKQGGKFDPMKWKFQTAGRLLALLALSGALLAAPLPAQAAPGVLTGLTGTGSKLELELTEMELEITDDDPRPKGYLYTSGQSDYYFIVWMSSNSNVATVDGDGKVTGRNAGTAIITAISDHGERAACKVTVTRKNEEAARKKPTLDTTSLSLVLQYNDLHPTHQLRLTNSDHSFLYVYQWMSSNPEVATVSDKGLVTAQAAGTTTITAMVSNGQALRCSVTVTSDIGKVTLNKSDLLLRTVGTQERLTATVAVEGGGSVPITWVSSNPGVVTVDADGVVTAIADGEAKVTALSPAGRFDVCSVVVGMAAEKYESEADLADELKLPDPYVAVRLNKLA</sequence>
<dbReference type="Proteomes" id="UP000461506">
    <property type="component" value="Unassembled WGS sequence"/>
</dbReference>
<dbReference type="InterPro" id="IPR003343">
    <property type="entry name" value="Big_2"/>
</dbReference>
<dbReference type="PANTHER" id="PTHR23019:SF0">
    <property type="entry name" value="NUCLEAR PORE MEMBRANE GLYCOPROTEIN 210"/>
    <property type="match status" value="1"/>
</dbReference>
<dbReference type="InterPro" id="IPR045197">
    <property type="entry name" value="NUP210-like"/>
</dbReference>
<dbReference type="SMART" id="SM00635">
    <property type="entry name" value="BID_2"/>
    <property type="match status" value="3"/>
</dbReference>
<dbReference type="AlphaFoldDB" id="A0A2A7AEW7"/>
<accession>A0A2A7AEW7</accession>
<protein>
    <submittedName>
        <fullName evidence="1">Uncharacterized protein</fullName>
    </submittedName>
</protein>
<dbReference type="EMBL" id="WKQN01000004">
    <property type="protein sequence ID" value="MSC63026.1"/>
    <property type="molecule type" value="Genomic_DNA"/>
</dbReference>
<reference evidence="1 2" key="1">
    <citation type="journal article" date="2019" name="Nat. Med.">
        <title>A library of human gut bacterial isolates paired with longitudinal multiomics data enables mechanistic microbiome research.</title>
        <authorList>
            <person name="Poyet M."/>
            <person name="Groussin M."/>
            <person name="Gibbons S.M."/>
            <person name="Avila-Pacheco J."/>
            <person name="Jiang X."/>
            <person name="Kearney S.M."/>
            <person name="Perrotta A.R."/>
            <person name="Berdy B."/>
            <person name="Zhao S."/>
            <person name="Lieberman T.D."/>
            <person name="Swanson P.K."/>
            <person name="Smith M."/>
            <person name="Roesemann S."/>
            <person name="Alexander J.E."/>
            <person name="Rich S.A."/>
            <person name="Livny J."/>
            <person name="Vlamakis H."/>
            <person name="Clish C."/>
            <person name="Bullock K."/>
            <person name="Deik A."/>
            <person name="Scott J."/>
            <person name="Pierce K.A."/>
            <person name="Xavier R.J."/>
            <person name="Alm E.J."/>
        </authorList>
    </citation>
    <scope>NUCLEOTIDE SEQUENCE [LARGE SCALE GENOMIC DNA]</scope>
    <source>
        <strain evidence="1 2">BIOML-A1</strain>
    </source>
</reference>
<dbReference type="Gene3D" id="2.60.40.1080">
    <property type="match status" value="3"/>
</dbReference>
<dbReference type="SUPFAM" id="SSF49373">
    <property type="entry name" value="Invasin/intimin cell-adhesion fragments"/>
    <property type="match status" value="3"/>
</dbReference>
<gene>
    <name evidence="1" type="ORF">GKD95_06665</name>
</gene>
<comment type="caution">
    <text evidence="1">The sequence shown here is derived from an EMBL/GenBank/DDBJ whole genome shotgun (WGS) entry which is preliminary data.</text>
</comment>
<organism evidence="1 2">
    <name type="scientific">Faecalibacterium prausnitzii</name>
    <dbReference type="NCBI Taxonomy" id="853"/>
    <lineage>
        <taxon>Bacteria</taxon>
        <taxon>Bacillati</taxon>
        <taxon>Bacillota</taxon>
        <taxon>Clostridia</taxon>
        <taxon>Eubacteriales</taxon>
        <taxon>Oscillospiraceae</taxon>
        <taxon>Faecalibacterium</taxon>
    </lineage>
</organism>
<name>A0A2A7AEW7_9FIRM</name>
<dbReference type="InterPro" id="IPR008964">
    <property type="entry name" value="Invasin/intimin_cell_adhesion"/>
</dbReference>
<dbReference type="Pfam" id="PF02368">
    <property type="entry name" value="Big_2"/>
    <property type="match status" value="3"/>
</dbReference>
<evidence type="ECO:0000313" key="1">
    <source>
        <dbReference type="EMBL" id="MSC63026.1"/>
    </source>
</evidence>
<evidence type="ECO:0000313" key="2">
    <source>
        <dbReference type="Proteomes" id="UP000461506"/>
    </source>
</evidence>
<dbReference type="PANTHER" id="PTHR23019">
    <property type="entry name" value="NUCLEAR PORE MEMBRANE GLYCOPROTEIN GP210-RELATED"/>
    <property type="match status" value="1"/>
</dbReference>
<proteinExistence type="predicted"/>